<dbReference type="Pfam" id="PF00001">
    <property type="entry name" value="7tm_1"/>
    <property type="match status" value="1"/>
</dbReference>
<sequence>MSYPTFSSKNALLSPLSILVCDRSFIFIILNAVITIVSALLNIFAYFSVSKGQRYGRSRIAHLVRVLTVAQLVITVSLMMLEVVWRLPMGSRVKRVWCMGAQFVRDCALYLTSEIIVGISLDRWFDFVHPLNSCCTGVRRKGTVWVEMVIAGCLASPQIFVFGKKDVHHSFTIFCAVQTYLHPNEQNSIVYSILSLLILYLVPLVTMLFCYSSIVWTVNNEYGSRMKDLGYSSAGYHPFHGGHITLLSGKQYFTVAPEPIIYRGREVAFRQRNPNGTITYSGINYYEIGVTLSQARVKATKLAVRLVSSFVICWTPYVAMYLWYMIDVESAMHVSSWIQEGVFLLASSNSIAFPLLYATSGDKGKLLREACLCCGKHPPKKKQPEQRRGRSKTRGRRRRPPRRQYVDTFP</sequence>
<proteinExistence type="inferred from homology"/>
<evidence type="ECO:0000256" key="7">
    <source>
        <dbReference type="ARBA" id="ARBA00023170"/>
    </source>
</evidence>
<dbReference type="PRINTS" id="PR00237">
    <property type="entry name" value="GPCRRHODOPSN"/>
</dbReference>
<feature type="transmembrane region" description="Helical" evidence="9">
    <location>
        <begin position="60"/>
        <end position="81"/>
    </location>
</feature>
<evidence type="ECO:0000256" key="8">
    <source>
        <dbReference type="SAM" id="MobiDB-lite"/>
    </source>
</evidence>
<feature type="region of interest" description="Disordered" evidence="8">
    <location>
        <begin position="378"/>
        <end position="410"/>
    </location>
</feature>
<keyword evidence="7 11" id="KW-0675">Receptor</keyword>
<accession>A0A226CW59</accession>
<dbReference type="GO" id="GO:0004930">
    <property type="term" value="F:G protein-coupled receptor activity"/>
    <property type="evidence" value="ECO:0007669"/>
    <property type="project" value="InterPro"/>
</dbReference>
<evidence type="ECO:0000256" key="5">
    <source>
        <dbReference type="ARBA" id="ARBA00022989"/>
    </source>
</evidence>
<dbReference type="Gene3D" id="1.20.1070.10">
    <property type="entry name" value="Rhodopsin 7-helix transmembrane proteins"/>
    <property type="match status" value="1"/>
</dbReference>
<dbReference type="OrthoDB" id="6435638at2759"/>
<dbReference type="GO" id="GO:0005886">
    <property type="term" value="C:plasma membrane"/>
    <property type="evidence" value="ECO:0007669"/>
    <property type="project" value="UniProtKB-SubCell"/>
</dbReference>
<dbReference type="GO" id="GO:0042277">
    <property type="term" value="F:peptide binding"/>
    <property type="evidence" value="ECO:0007669"/>
    <property type="project" value="TreeGrafter"/>
</dbReference>
<feature type="transmembrane region" description="Helical" evidence="9">
    <location>
        <begin position="302"/>
        <end position="324"/>
    </location>
</feature>
<evidence type="ECO:0000256" key="6">
    <source>
        <dbReference type="ARBA" id="ARBA00023136"/>
    </source>
</evidence>
<comment type="subcellular location">
    <subcellularLocation>
        <location evidence="1">Cell membrane</location>
        <topology evidence="1">Multi-pass membrane protein</topology>
    </subcellularLocation>
</comment>
<feature type="compositionally biased region" description="Basic residues" evidence="8">
    <location>
        <begin position="389"/>
        <end position="402"/>
    </location>
</feature>
<name>A0A226CW59_FOLCA</name>
<keyword evidence="3" id="KW-1003">Cell membrane</keyword>
<dbReference type="GO" id="GO:0032870">
    <property type="term" value="P:cellular response to hormone stimulus"/>
    <property type="evidence" value="ECO:0007669"/>
    <property type="project" value="TreeGrafter"/>
</dbReference>
<evidence type="ECO:0000313" key="11">
    <source>
        <dbReference type="EMBL" id="OXA37592.1"/>
    </source>
</evidence>
<dbReference type="Proteomes" id="UP000198287">
    <property type="component" value="Unassembled WGS sequence"/>
</dbReference>
<dbReference type="PROSITE" id="PS50262">
    <property type="entry name" value="G_PROTEIN_RECEP_F1_2"/>
    <property type="match status" value="1"/>
</dbReference>
<dbReference type="SUPFAM" id="SSF81321">
    <property type="entry name" value="Family A G protein-coupled receptor-like"/>
    <property type="match status" value="1"/>
</dbReference>
<feature type="transmembrane region" description="Helical" evidence="9">
    <location>
        <begin position="189"/>
        <end position="218"/>
    </location>
</feature>
<keyword evidence="5 9" id="KW-1133">Transmembrane helix</keyword>
<evidence type="ECO:0000313" key="12">
    <source>
        <dbReference type="Proteomes" id="UP000198287"/>
    </source>
</evidence>
<evidence type="ECO:0000256" key="2">
    <source>
        <dbReference type="ARBA" id="ARBA00010663"/>
    </source>
</evidence>
<evidence type="ECO:0000256" key="3">
    <source>
        <dbReference type="ARBA" id="ARBA00022475"/>
    </source>
</evidence>
<feature type="transmembrane region" description="Helical" evidence="9">
    <location>
        <begin position="336"/>
        <end position="358"/>
    </location>
</feature>
<dbReference type="AlphaFoldDB" id="A0A226CW59"/>
<evidence type="ECO:0000256" key="4">
    <source>
        <dbReference type="ARBA" id="ARBA00022692"/>
    </source>
</evidence>
<dbReference type="InterPro" id="IPR017452">
    <property type="entry name" value="GPCR_Rhodpsn_7TM"/>
</dbReference>
<dbReference type="PANTHER" id="PTHR24241">
    <property type="entry name" value="NEUROPEPTIDE RECEPTOR-RELATED G-PROTEIN COUPLED RECEPTOR"/>
    <property type="match status" value="1"/>
</dbReference>
<organism evidence="11 12">
    <name type="scientific">Folsomia candida</name>
    <name type="common">Springtail</name>
    <dbReference type="NCBI Taxonomy" id="158441"/>
    <lineage>
        <taxon>Eukaryota</taxon>
        <taxon>Metazoa</taxon>
        <taxon>Ecdysozoa</taxon>
        <taxon>Arthropoda</taxon>
        <taxon>Hexapoda</taxon>
        <taxon>Collembola</taxon>
        <taxon>Entomobryomorpha</taxon>
        <taxon>Isotomoidea</taxon>
        <taxon>Isotomidae</taxon>
        <taxon>Proisotominae</taxon>
        <taxon>Folsomia</taxon>
    </lineage>
</organism>
<comment type="caution">
    <text evidence="11">The sequence shown here is derived from an EMBL/GenBank/DDBJ whole genome shotgun (WGS) entry which is preliminary data.</text>
</comment>
<evidence type="ECO:0000256" key="1">
    <source>
        <dbReference type="ARBA" id="ARBA00004651"/>
    </source>
</evidence>
<reference evidence="11 12" key="1">
    <citation type="submission" date="2015-12" db="EMBL/GenBank/DDBJ databases">
        <title>The genome of Folsomia candida.</title>
        <authorList>
            <person name="Faddeeva A."/>
            <person name="Derks M.F."/>
            <person name="Anvar Y."/>
            <person name="Smit S."/>
            <person name="Van Straalen N."/>
            <person name="Roelofs D."/>
        </authorList>
    </citation>
    <scope>NUCLEOTIDE SEQUENCE [LARGE SCALE GENOMIC DNA]</scope>
    <source>
        <strain evidence="11 12">VU population</strain>
        <tissue evidence="11">Whole body</tissue>
    </source>
</reference>
<gene>
    <name evidence="11" type="ORF">Fcan01_27645</name>
</gene>
<dbReference type="EMBL" id="LNIX01000055">
    <property type="protein sequence ID" value="OXA37592.1"/>
    <property type="molecule type" value="Genomic_DNA"/>
</dbReference>
<keyword evidence="12" id="KW-1185">Reference proteome</keyword>
<keyword evidence="4 9" id="KW-0812">Transmembrane</keyword>
<dbReference type="PANTHER" id="PTHR24241:SF59">
    <property type="entry name" value="ADIPOKINETIC HORMONE RECEPTOR, ISOFORM C"/>
    <property type="match status" value="1"/>
</dbReference>
<feature type="transmembrane region" description="Helical" evidence="9">
    <location>
        <begin position="25"/>
        <end position="48"/>
    </location>
</feature>
<protein>
    <submittedName>
        <fullName evidence="11">Gonadotropin-releasing hormone II receptor</fullName>
    </submittedName>
</protein>
<keyword evidence="6 9" id="KW-0472">Membrane</keyword>
<comment type="similarity">
    <text evidence="2">Belongs to the G-protein coupled receptor 1 family.</text>
</comment>
<evidence type="ECO:0000259" key="10">
    <source>
        <dbReference type="PROSITE" id="PS50262"/>
    </source>
</evidence>
<dbReference type="InterPro" id="IPR000276">
    <property type="entry name" value="GPCR_Rhodpsn"/>
</dbReference>
<feature type="domain" description="G-protein coupled receptors family 1 profile" evidence="10">
    <location>
        <begin position="41"/>
        <end position="357"/>
    </location>
</feature>
<evidence type="ECO:0000256" key="9">
    <source>
        <dbReference type="SAM" id="Phobius"/>
    </source>
</evidence>